<reference evidence="1 2" key="1">
    <citation type="submission" date="2020-04" db="EMBL/GenBank/DDBJ databases">
        <title>Perkinsus olseni comparative genomics.</title>
        <authorList>
            <person name="Bogema D.R."/>
        </authorList>
    </citation>
    <scope>NUCLEOTIDE SEQUENCE [LARGE SCALE GENOMIC DNA]</scope>
    <source>
        <strain evidence="1">ATCC PRA-205</strain>
    </source>
</reference>
<name>A0A7J6QM01_PEROL</name>
<proteinExistence type="predicted"/>
<dbReference type="AlphaFoldDB" id="A0A7J6QM01"/>
<gene>
    <name evidence="1" type="ORF">FOZ62_015729</name>
</gene>
<dbReference type="Proteomes" id="UP000574390">
    <property type="component" value="Unassembled WGS sequence"/>
</dbReference>
<organism evidence="1 2">
    <name type="scientific">Perkinsus olseni</name>
    <name type="common">Perkinsus atlanticus</name>
    <dbReference type="NCBI Taxonomy" id="32597"/>
    <lineage>
        <taxon>Eukaryota</taxon>
        <taxon>Sar</taxon>
        <taxon>Alveolata</taxon>
        <taxon>Perkinsozoa</taxon>
        <taxon>Perkinsea</taxon>
        <taxon>Perkinsida</taxon>
        <taxon>Perkinsidae</taxon>
        <taxon>Perkinsus</taxon>
    </lineage>
</organism>
<sequence>MADLSRDELLEVLEAFVEGNMYPREIIKYAGRVIHEGMDTFTPADFMRLARIYQKMDKRHDTFCRAWIQDMLRNRGVDVDPEACSHLERDGDRK</sequence>
<comment type="caution">
    <text evidence="1">The sequence shown here is derived from an EMBL/GenBank/DDBJ whole genome shotgun (WGS) entry which is preliminary data.</text>
</comment>
<evidence type="ECO:0000313" key="1">
    <source>
        <dbReference type="EMBL" id="KAF4708626.1"/>
    </source>
</evidence>
<evidence type="ECO:0000313" key="2">
    <source>
        <dbReference type="Proteomes" id="UP000574390"/>
    </source>
</evidence>
<dbReference type="EMBL" id="JABANM010029074">
    <property type="protein sequence ID" value="KAF4708626.1"/>
    <property type="molecule type" value="Genomic_DNA"/>
</dbReference>
<protein>
    <submittedName>
        <fullName evidence="1">Uncharacterized protein</fullName>
    </submittedName>
</protein>
<accession>A0A7J6QM01</accession>